<dbReference type="InterPro" id="IPR023801">
    <property type="entry name" value="His_deacetylse_dom"/>
</dbReference>
<dbReference type="Proteomes" id="UP000019151">
    <property type="component" value="Chromosome"/>
</dbReference>
<evidence type="ECO:0000256" key="1">
    <source>
        <dbReference type="ARBA" id="ARBA00005947"/>
    </source>
</evidence>
<dbReference type="GO" id="GO:0040029">
    <property type="term" value="P:epigenetic regulation of gene expression"/>
    <property type="evidence" value="ECO:0007669"/>
    <property type="project" value="TreeGrafter"/>
</dbReference>
<dbReference type="PANTHER" id="PTHR10625">
    <property type="entry name" value="HISTONE DEACETYLASE HDAC1-RELATED"/>
    <property type="match status" value="1"/>
</dbReference>
<evidence type="ECO:0000259" key="2">
    <source>
        <dbReference type="Pfam" id="PF00850"/>
    </source>
</evidence>
<evidence type="ECO:0000313" key="3">
    <source>
        <dbReference type="EMBL" id="AHG90356.1"/>
    </source>
</evidence>
<dbReference type="EMBL" id="CP007128">
    <property type="protein sequence ID" value="AHG90356.1"/>
    <property type="molecule type" value="Genomic_DNA"/>
</dbReference>
<dbReference type="InterPro" id="IPR023696">
    <property type="entry name" value="Ureohydrolase_dom_sf"/>
</dbReference>
<protein>
    <submittedName>
        <fullName evidence="3">Histone deacetylase domain protein</fullName>
    </submittedName>
</protein>
<gene>
    <name evidence="3" type="ORF">J421_2819</name>
</gene>
<dbReference type="KEGG" id="gba:J421_2819"/>
<feature type="domain" description="Histone deacetylase" evidence="2">
    <location>
        <begin position="32"/>
        <end position="318"/>
    </location>
</feature>
<dbReference type="STRING" id="861299.J421_2819"/>
<accession>W0RHV7</accession>
<dbReference type="InterPro" id="IPR037138">
    <property type="entry name" value="His_deacetylse_dom_sf"/>
</dbReference>
<dbReference type="SUPFAM" id="SSF52768">
    <property type="entry name" value="Arginase/deacetylase"/>
    <property type="match status" value="1"/>
</dbReference>
<dbReference type="PRINTS" id="PR01270">
    <property type="entry name" value="HDASUPER"/>
</dbReference>
<reference evidence="3 4" key="1">
    <citation type="journal article" date="2014" name="Genome Announc.">
        <title>Genome Sequence and Methylome of Soil Bacterium Gemmatirosa kalamazoonensis KBS708T, a Member of the Rarely Cultivated Gemmatimonadetes Phylum.</title>
        <authorList>
            <person name="Debruyn J.M."/>
            <person name="Radosevich M."/>
            <person name="Wommack K.E."/>
            <person name="Polson S.W."/>
            <person name="Hauser L.J."/>
            <person name="Fawaz M.N."/>
            <person name="Korlach J."/>
            <person name="Tsai Y.C."/>
        </authorList>
    </citation>
    <scope>NUCLEOTIDE SEQUENCE [LARGE SCALE GENOMIC DNA]</scope>
    <source>
        <strain evidence="3 4">KBS708</strain>
    </source>
</reference>
<dbReference type="InterPro" id="IPR000286">
    <property type="entry name" value="HDACs"/>
</dbReference>
<dbReference type="GO" id="GO:0004407">
    <property type="term" value="F:histone deacetylase activity"/>
    <property type="evidence" value="ECO:0007669"/>
    <property type="project" value="TreeGrafter"/>
</dbReference>
<dbReference type="Pfam" id="PF00850">
    <property type="entry name" value="Hist_deacetyl"/>
    <property type="match status" value="1"/>
</dbReference>
<dbReference type="eggNOG" id="COG0123">
    <property type="taxonomic scope" value="Bacteria"/>
</dbReference>
<dbReference type="InParanoid" id="W0RHV7"/>
<organism evidence="3 4">
    <name type="scientific">Gemmatirosa kalamazoonensis</name>
    <dbReference type="NCBI Taxonomy" id="861299"/>
    <lineage>
        <taxon>Bacteria</taxon>
        <taxon>Pseudomonadati</taxon>
        <taxon>Gemmatimonadota</taxon>
        <taxon>Gemmatimonadia</taxon>
        <taxon>Gemmatimonadales</taxon>
        <taxon>Gemmatimonadaceae</taxon>
        <taxon>Gemmatirosa</taxon>
    </lineage>
</organism>
<dbReference type="AlphaFoldDB" id="W0RHV7"/>
<dbReference type="HOGENOM" id="CLU_007727_8_1_0"/>
<evidence type="ECO:0000313" key="4">
    <source>
        <dbReference type="Proteomes" id="UP000019151"/>
    </source>
</evidence>
<dbReference type="FunCoup" id="W0RHV7">
    <property type="interactions" value="368"/>
</dbReference>
<keyword evidence="4" id="KW-1185">Reference proteome</keyword>
<sequence>MGAPVSEGGAKRAPLAFVSHADCGRHDTGWDHPEHVGRLRGVTRALATAPDLFQRVLHVEGRHATEDDLALAHDAGYARGVRALAAHGGGRLDADTVVSEGSWDAATAGAGSVLDAVDLVLGGRARRAFAAVRPPGHHALRASGMGFCLFGNVAIAAHHARARRGLDRVLILDWDVHHGNGTQALVEQEPAIRFVSMHQWPWYPGTGAAEDRGPHGTVWNVPMPAGLPAARYVDAFERAVDAATAGWEPELVLVSAGFDSLAGDPLGGFTLEMEHVDTLTRSVVARAEAWCGGRVASALEGGYAPPRLGEACVTHMRALADGTGA</sequence>
<proteinExistence type="inferred from homology"/>
<name>W0RHV7_9BACT</name>
<dbReference type="Gene3D" id="3.40.800.20">
    <property type="entry name" value="Histone deacetylase domain"/>
    <property type="match status" value="1"/>
</dbReference>
<dbReference type="PANTHER" id="PTHR10625:SF10">
    <property type="entry name" value="HISTONE DEACETYLASE HDAC1"/>
    <property type="match status" value="1"/>
</dbReference>
<comment type="similarity">
    <text evidence="1">Belongs to the histone deacetylase family.</text>
</comment>
<dbReference type="CDD" id="cd09992">
    <property type="entry name" value="HDAC_classII"/>
    <property type="match status" value="1"/>
</dbReference>